<gene>
    <name evidence="5" type="ORF">OFUS_LOCUS1343</name>
</gene>
<dbReference type="GO" id="GO:0005975">
    <property type="term" value="P:carbohydrate metabolic process"/>
    <property type="evidence" value="ECO:0007669"/>
    <property type="project" value="InterPro"/>
</dbReference>
<dbReference type="OrthoDB" id="3226at2759"/>
<evidence type="ECO:0000313" key="6">
    <source>
        <dbReference type="Proteomes" id="UP000749559"/>
    </source>
</evidence>
<dbReference type="GO" id="GO:0008107">
    <property type="term" value="F:galactoside 2-alpha-L-fucosyltransferase activity"/>
    <property type="evidence" value="ECO:0007669"/>
    <property type="project" value="InterPro"/>
</dbReference>
<dbReference type="InterPro" id="IPR002516">
    <property type="entry name" value="Glyco_trans_11"/>
</dbReference>
<dbReference type="AlphaFoldDB" id="A0A8S4MZ48"/>
<feature type="compositionally biased region" description="Basic residues" evidence="4">
    <location>
        <begin position="135"/>
        <end position="149"/>
    </location>
</feature>
<keyword evidence="3" id="KW-0812">Transmembrane</keyword>
<evidence type="ECO:0000313" key="5">
    <source>
        <dbReference type="EMBL" id="CAH1773802.1"/>
    </source>
</evidence>
<keyword evidence="2 3" id="KW-0808">Transferase</keyword>
<comment type="caution">
    <text evidence="5">The sequence shown here is derived from an EMBL/GenBank/DDBJ whole genome shotgun (WGS) entry which is preliminary data.</text>
</comment>
<name>A0A8S4MZ48_OWEFU</name>
<organism evidence="5 6">
    <name type="scientific">Owenia fusiformis</name>
    <name type="common">Polychaete worm</name>
    <dbReference type="NCBI Taxonomy" id="6347"/>
    <lineage>
        <taxon>Eukaryota</taxon>
        <taxon>Metazoa</taxon>
        <taxon>Spiralia</taxon>
        <taxon>Lophotrochozoa</taxon>
        <taxon>Annelida</taxon>
        <taxon>Polychaeta</taxon>
        <taxon>Sedentaria</taxon>
        <taxon>Canalipalpata</taxon>
        <taxon>Sabellida</taxon>
        <taxon>Oweniida</taxon>
        <taxon>Oweniidae</taxon>
        <taxon>Owenia</taxon>
    </lineage>
</organism>
<dbReference type="EC" id="2.4.1.-" evidence="3"/>
<comment type="similarity">
    <text evidence="3">Belongs to the glycosyltransferase 11 family.</text>
</comment>
<keyword evidence="1 3" id="KW-0328">Glycosyltransferase</keyword>
<keyword evidence="3" id="KW-0325">Glycoprotein</keyword>
<dbReference type="Proteomes" id="UP000749559">
    <property type="component" value="Unassembled WGS sequence"/>
</dbReference>
<dbReference type="PANTHER" id="PTHR11927:SF9">
    <property type="entry name" value="L-FUCOSYLTRANSFERASE"/>
    <property type="match status" value="1"/>
</dbReference>
<feature type="transmembrane region" description="Helical" evidence="3">
    <location>
        <begin position="12"/>
        <end position="36"/>
    </location>
</feature>
<evidence type="ECO:0000256" key="1">
    <source>
        <dbReference type="ARBA" id="ARBA00022676"/>
    </source>
</evidence>
<sequence>MIMMDRMRKTTLSAMLLTLQLLLGLCGVYLVVMIWFTSNYKTNTLIPTEHHGYRREVSRTSFFSGIFFDTYKKTEKNHVGSIAPSIFDEHHPVPQNVTSNVTSKIDQRTIMENKTVEVNPIKIKNVPKKRIWRKPQVKKTVQKPPAKKQIKVDIPRPDDKPRRLYLEHGLGRLGNKLFQFAAAFSIAIANNMTLYVPYDTEVIRIFNISHIKTYTAQDYISFRASGAKIQTIKHISYDHSFMNLKWKYHIKLHKGGVQTYMYFWKEYQSHIRSLYVFNKFIKSQINAYLDGLQKKYSMHGEITYVGIHCRRGDRAYDPAVINAGYKATPVSYFQKAINLTLTRYKTPIVYVVATDDRDWTTKNFNPPGENTFFEHTPWGLTAEYDMGILSSMNHTIMSTGSFGWWSAYLAGGDVIYFNEPFKPKTVRWKLWKKYFETQMYPKEENWHGMGE</sequence>
<dbReference type="EMBL" id="CAIIXF020000001">
    <property type="protein sequence ID" value="CAH1773802.1"/>
    <property type="molecule type" value="Genomic_DNA"/>
</dbReference>
<reference evidence="5" key="1">
    <citation type="submission" date="2022-03" db="EMBL/GenBank/DDBJ databases">
        <authorList>
            <person name="Martin C."/>
        </authorList>
    </citation>
    <scope>NUCLEOTIDE SEQUENCE</scope>
</reference>
<evidence type="ECO:0000256" key="4">
    <source>
        <dbReference type="SAM" id="MobiDB-lite"/>
    </source>
</evidence>
<accession>A0A8S4MZ48</accession>
<evidence type="ECO:0000256" key="2">
    <source>
        <dbReference type="ARBA" id="ARBA00022679"/>
    </source>
</evidence>
<keyword evidence="3" id="KW-1133">Transmembrane helix</keyword>
<keyword evidence="3" id="KW-0735">Signal-anchor</keyword>
<feature type="region of interest" description="Disordered" evidence="4">
    <location>
        <begin position="135"/>
        <end position="154"/>
    </location>
</feature>
<dbReference type="CDD" id="cd11301">
    <property type="entry name" value="Fut1_Fut2_like"/>
    <property type="match status" value="1"/>
</dbReference>
<dbReference type="GO" id="GO:0032580">
    <property type="term" value="C:Golgi cisterna membrane"/>
    <property type="evidence" value="ECO:0007669"/>
    <property type="project" value="UniProtKB-SubCell"/>
</dbReference>
<keyword evidence="3" id="KW-0333">Golgi apparatus</keyword>
<keyword evidence="3" id="KW-0472">Membrane</keyword>
<evidence type="ECO:0000256" key="3">
    <source>
        <dbReference type="RuleBase" id="RU363129"/>
    </source>
</evidence>
<dbReference type="PANTHER" id="PTHR11927">
    <property type="entry name" value="GALACTOSIDE 2-L-FUCOSYLTRANSFERASE"/>
    <property type="match status" value="1"/>
</dbReference>
<comment type="pathway">
    <text evidence="3">Protein modification; protein glycosylation.</text>
</comment>
<protein>
    <recommendedName>
        <fullName evidence="3">L-Fucosyltransferase</fullName>
        <ecNumber evidence="3">2.4.1.-</ecNumber>
    </recommendedName>
</protein>
<keyword evidence="6" id="KW-1185">Reference proteome</keyword>
<comment type="subcellular location">
    <subcellularLocation>
        <location evidence="3">Golgi apparatus</location>
        <location evidence="3">Golgi stack membrane</location>
        <topology evidence="3">Single-pass type II membrane protein</topology>
    </subcellularLocation>
</comment>
<proteinExistence type="inferred from homology"/>
<dbReference type="Pfam" id="PF01531">
    <property type="entry name" value="Glyco_transf_11"/>
    <property type="match status" value="1"/>
</dbReference>